<dbReference type="InterPro" id="IPR011009">
    <property type="entry name" value="Kinase-like_dom_sf"/>
</dbReference>
<evidence type="ECO:0000256" key="5">
    <source>
        <dbReference type="ARBA" id="ARBA00023136"/>
    </source>
</evidence>
<keyword evidence="8" id="KW-1185">Reference proteome</keyword>
<dbReference type="PROSITE" id="PS50011">
    <property type="entry name" value="PROTEIN_KINASE_DOM"/>
    <property type="match status" value="1"/>
</dbReference>
<dbReference type="InterPro" id="IPR000719">
    <property type="entry name" value="Prot_kinase_dom"/>
</dbReference>
<dbReference type="AlphaFoldDB" id="A0A7I8KVJ4"/>
<dbReference type="GO" id="GO:0016020">
    <property type="term" value="C:membrane"/>
    <property type="evidence" value="ECO:0007669"/>
    <property type="project" value="UniProtKB-SubCell"/>
</dbReference>
<evidence type="ECO:0000256" key="2">
    <source>
        <dbReference type="ARBA" id="ARBA00022692"/>
    </source>
</evidence>
<dbReference type="PANTHER" id="PTHR47974">
    <property type="entry name" value="OS07G0415500 PROTEIN"/>
    <property type="match status" value="1"/>
</dbReference>
<dbReference type="EMBL" id="LR746271">
    <property type="protein sequence ID" value="CAA7401055.1"/>
    <property type="molecule type" value="Genomic_DNA"/>
</dbReference>
<proteinExistence type="predicted"/>
<dbReference type="PANTHER" id="PTHR47974:SF6">
    <property type="entry name" value="NON-SPECIFIC SERINE_THREONINE PROTEIN KINASE"/>
    <property type="match status" value="1"/>
</dbReference>
<dbReference type="SUPFAM" id="SSF56112">
    <property type="entry name" value="Protein kinase-like (PK-like)"/>
    <property type="match status" value="1"/>
</dbReference>
<dbReference type="PROSITE" id="PS00108">
    <property type="entry name" value="PROTEIN_KINASE_ST"/>
    <property type="match status" value="1"/>
</dbReference>
<keyword evidence="4" id="KW-1133">Transmembrane helix</keyword>
<feature type="domain" description="Protein kinase" evidence="6">
    <location>
        <begin position="1"/>
        <end position="95"/>
    </location>
</feature>
<dbReference type="Proteomes" id="UP000663760">
    <property type="component" value="Chromosome 8"/>
</dbReference>
<dbReference type="Gene3D" id="1.10.510.10">
    <property type="entry name" value="Transferase(Phosphotransferase) domain 1"/>
    <property type="match status" value="1"/>
</dbReference>
<dbReference type="Pfam" id="PF00069">
    <property type="entry name" value="Pkinase"/>
    <property type="match status" value="1"/>
</dbReference>
<gene>
    <name evidence="7" type="ORF">SI8410_08011733</name>
</gene>
<evidence type="ECO:0000256" key="4">
    <source>
        <dbReference type="ARBA" id="ARBA00022989"/>
    </source>
</evidence>
<keyword evidence="2" id="KW-0812">Transmembrane</keyword>
<dbReference type="OrthoDB" id="5857966at2759"/>
<keyword evidence="3" id="KW-0732">Signal</keyword>
<dbReference type="GO" id="GO:0005524">
    <property type="term" value="F:ATP binding"/>
    <property type="evidence" value="ECO:0007669"/>
    <property type="project" value="InterPro"/>
</dbReference>
<reference evidence="7" key="1">
    <citation type="submission" date="2020-02" db="EMBL/GenBank/DDBJ databases">
        <authorList>
            <person name="Scholz U."/>
            <person name="Mascher M."/>
            <person name="Fiebig A."/>
        </authorList>
    </citation>
    <scope>NUCLEOTIDE SEQUENCE</scope>
</reference>
<protein>
    <recommendedName>
        <fullName evidence="6">Protein kinase domain-containing protein</fullName>
    </recommendedName>
</protein>
<organism evidence="7 8">
    <name type="scientific">Spirodela intermedia</name>
    <name type="common">Intermediate duckweed</name>
    <dbReference type="NCBI Taxonomy" id="51605"/>
    <lineage>
        <taxon>Eukaryota</taxon>
        <taxon>Viridiplantae</taxon>
        <taxon>Streptophyta</taxon>
        <taxon>Embryophyta</taxon>
        <taxon>Tracheophyta</taxon>
        <taxon>Spermatophyta</taxon>
        <taxon>Magnoliopsida</taxon>
        <taxon>Liliopsida</taxon>
        <taxon>Araceae</taxon>
        <taxon>Lemnoideae</taxon>
        <taxon>Spirodela</taxon>
    </lineage>
</organism>
<sequence length="95" mass="10706">MGLAYLHEECLEWVLHCDVKPQNILLDEEYRPTLADFGMSKLIERGARGGGFSRCGKCEVSMARGTRGYMTSEWMVNQEITVKADVDSFGMVLRA</sequence>
<dbReference type="InterPro" id="IPR008271">
    <property type="entry name" value="Ser/Thr_kinase_AS"/>
</dbReference>
<evidence type="ECO:0000259" key="6">
    <source>
        <dbReference type="PROSITE" id="PS50011"/>
    </source>
</evidence>
<evidence type="ECO:0000256" key="1">
    <source>
        <dbReference type="ARBA" id="ARBA00004167"/>
    </source>
</evidence>
<name>A0A7I8KVJ4_SPIIN</name>
<evidence type="ECO:0000313" key="8">
    <source>
        <dbReference type="Proteomes" id="UP000663760"/>
    </source>
</evidence>
<accession>A0A7I8KVJ4</accession>
<evidence type="ECO:0000256" key="3">
    <source>
        <dbReference type="ARBA" id="ARBA00022729"/>
    </source>
</evidence>
<dbReference type="GO" id="GO:0004672">
    <property type="term" value="F:protein kinase activity"/>
    <property type="evidence" value="ECO:0007669"/>
    <property type="project" value="InterPro"/>
</dbReference>
<comment type="subcellular location">
    <subcellularLocation>
        <location evidence="1">Membrane</location>
        <topology evidence="1">Single-pass membrane protein</topology>
    </subcellularLocation>
</comment>
<keyword evidence="5" id="KW-0472">Membrane</keyword>
<evidence type="ECO:0000313" key="7">
    <source>
        <dbReference type="EMBL" id="CAA7401055.1"/>
    </source>
</evidence>